<keyword evidence="5" id="KW-1185">Reference proteome</keyword>
<feature type="active site" description="Charge relay system" evidence="1">
    <location>
        <position position="291"/>
    </location>
</feature>
<dbReference type="EMBL" id="NRRY01000079">
    <property type="protein sequence ID" value="MBK1621507.1"/>
    <property type="molecule type" value="Genomic_DNA"/>
</dbReference>
<dbReference type="SUPFAM" id="SSF53474">
    <property type="entry name" value="alpha/beta-Hydrolases"/>
    <property type="match status" value="1"/>
</dbReference>
<evidence type="ECO:0000256" key="1">
    <source>
        <dbReference type="PIRSR" id="PIRSR639069-1"/>
    </source>
</evidence>
<dbReference type="Proteomes" id="UP001138768">
    <property type="component" value="Unassembled WGS sequence"/>
</dbReference>
<feature type="domain" description="Acetyl xylan esterase" evidence="3">
    <location>
        <begin position="25"/>
        <end position="294"/>
    </location>
</feature>
<dbReference type="Gene3D" id="3.40.50.1820">
    <property type="entry name" value="alpha/beta hydrolase"/>
    <property type="match status" value="1"/>
</dbReference>
<feature type="binding site" evidence="2">
    <location>
        <position position="97"/>
    </location>
    <ligand>
        <name>substrate</name>
    </ligand>
</feature>
<dbReference type="GO" id="GO:0052689">
    <property type="term" value="F:carboxylic ester hydrolase activity"/>
    <property type="evidence" value="ECO:0007669"/>
    <property type="project" value="TreeGrafter"/>
</dbReference>
<name>A0A9X0WD76_9GAMM</name>
<reference evidence="4 5" key="1">
    <citation type="journal article" date="2020" name="Microorganisms">
        <title>Osmotic Adaptation and Compatible Solute Biosynthesis of Phototrophic Bacteria as Revealed from Genome Analyses.</title>
        <authorList>
            <person name="Imhoff J.F."/>
            <person name="Rahn T."/>
            <person name="Kunzel S."/>
            <person name="Keller A."/>
            <person name="Neulinger S.C."/>
        </authorList>
    </citation>
    <scope>NUCLEOTIDE SEQUENCE [LARGE SCALE GENOMIC DNA]</scope>
    <source>
        <strain evidence="4 5">DSM 25653</strain>
    </source>
</reference>
<dbReference type="Pfam" id="PF05448">
    <property type="entry name" value="AXE1"/>
    <property type="match status" value="1"/>
</dbReference>
<organism evidence="4 5">
    <name type="scientific">Lamprobacter modestohalophilus</name>
    <dbReference type="NCBI Taxonomy" id="1064514"/>
    <lineage>
        <taxon>Bacteria</taxon>
        <taxon>Pseudomonadati</taxon>
        <taxon>Pseudomonadota</taxon>
        <taxon>Gammaproteobacteria</taxon>
        <taxon>Chromatiales</taxon>
        <taxon>Chromatiaceae</taxon>
        <taxon>Lamprobacter</taxon>
    </lineage>
</organism>
<evidence type="ECO:0000256" key="2">
    <source>
        <dbReference type="PIRSR" id="PIRSR639069-2"/>
    </source>
</evidence>
<comment type="caution">
    <text evidence="4">The sequence shown here is derived from an EMBL/GenBank/DDBJ whole genome shotgun (WGS) entry which is preliminary data.</text>
</comment>
<dbReference type="AlphaFoldDB" id="A0A9X0WD76"/>
<gene>
    <name evidence="4" type="ORF">CKO42_24465</name>
</gene>
<feature type="active site" description="Charge relay system" evidence="1">
    <location>
        <position position="263"/>
    </location>
</feature>
<dbReference type="GO" id="GO:0005976">
    <property type="term" value="P:polysaccharide metabolic process"/>
    <property type="evidence" value="ECO:0007669"/>
    <property type="project" value="TreeGrafter"/>
</dbReference>
<proteinExistence type="predicted"/>
<dbReference type="InterPro" id="IPR039069">
    <property type="entry name" value="CE7"/>
</dbReference>
<evidence type="ECO:0000259" key="3">
    <source>
        <dbReference type="Pfam" id="PF05448"/>
    </source>
</evidence>
<dbReference type="PANTHER" id="PTHR40111">
    <property type="entry name" value="CEPHALOSPORIN-C DEACETYLASE"/>
    <property type="match status" value="1"/>
</dbReference>
<sequence>MAHTDPFDPTYGYDLDGLLRILPPQAPDDFADVWQWRYREAREVDPALQLSPSAYQRPGMCVWDAHYRSTDGITIGGWLLEPEHGAPRQGFVVGHGYGGIAQPDFPLPCADAAYLVPCFRGIGRSRHTPISDNPNWHVLHDIDKPDRYIIGGCAQDLWIGVTALLSRFPGLAGRIGYMGISFGAGIGALALPWDQRIARGHLNVPTFGHQPLRLQLPTTGSAASQQRFARTHGHLLETLAYYDAGSAARFIRQPMLIAAALLDPSVAPPTQFAIYNALAGPKQLFVLATGHAENPARIAQEHNLLDALTRFFCADESRVSPVV</sequence>
<evidence type="ECO:0000313" key="4">
    <source>
        <dbReference type="EMBL" id="MBK1621507.1"/>
    </source>
</evidence>
<evidence type="ECO:0000313" key="5">
    <source>
        <dbReference type="Proteomes" id="UP001138768"/>
    </source>
</evidence>
<dbReference type="InterPro" id="IPR029058">
    <property type="entry name" value="AB_hydrolase_fold"/>
</dbReference>
<dbReference type="PANTHER" id="PTHR40111:SF1">
    <property type="entry name" value="CEPHALOSPORIN-C DEACETYLASE"/>
    <property type="match status" value="1"/>
</dbReference>
<accession>A0A9X0WD76</accession>
<feature type="active site" description="Nucleophile" evidence="1">
    <location>
        <position position="181"/>
    </location>
</feature>
<dbReference type="RefSeq" id="WP_200250921.1">
    <property type="nucleotide sequence ID" value="NZ_NRRY01000079.1"/>
</dbReference>
<protein>
    <submittedName>
        <fullName evidence="4">Deacetylase</fullName>
    </submittedName>
</protein>
<dbReference type="InterPro" id="IPR008391">
    <property type="entry name" value="AXE1_dom"/>
</dbReference>